<feature type="signal peptide" evidence="2">
    <location>
        <begin position="1"/>
        <end position="19"/>
    </location>
</feature>
<sequence length="856" mass="95284">MKKLIALLLAVLMVVSAFAACGTDTTDDPAATTVAEGDGTTEGDGEQTESEVVEFDPSAEYVYKDSVSTMATNWNPHTYQTADDDYLTPYIRVGLYGFIFNDELNPVEGKEAYEGYVIIPEMAADMPVDVTEQVKEEHPEFGIPESATSGFAYTIDLNPDAVWEDGTPINADTYVYSMQRLLAPELLNYRATDYYSNNFSIAGAEAYANGGSTAYSDAMSAYTLADLTKNEDGQYVNADGKKMYIGLNVILSWLGGETLQTYVDTYGDAYFDTTNWDTLVSMMDAKGAIPLTDENLELFTTVIATEAWDETAEDAYNYFVVGTDYPVVDYDGTVGLYKSGDYQITLVLSRALSGFNLLYNLTSNWIVYEDLYESCLTETNGVWTSTYNTSVETTMSYGPYKLTDYQTDKHMRLERNDTWYGYTDGKHIYVDPVDGQTYPMYMTTAIDTQVVAEASTRKMMFLSGELMTYGLQTEDYDTYRNSDYCYATPAETIFFLILNGHLQALNEREAAADFDTTQYDLQTMTLLNFRKAMALSFDREDFASTISPSRSGAYGLIGDAYIYDPDTGARYRDTDQAKQALCTFYSVNVDDYDSLDEAAASITGYDPVAAKEFFTAAFDDAIAAGYITDNDGNGISDQTVRIEYALSEDDDFMTQTINYLNASVAEVTAGTPFEGKIEFYKSAPYQNEWSNRIRSGMSDTVLGGWSGSPLDPFGLTNVYVDPGQAYDANWFDPSTTMVTINIDGTDLTTSLTNWSNALNGATITIDGTEYNFGSGQADIETRLDILAAFEVAVLETHDYLPMLQDGSMALLSQQVYYIVEEYNPVMRRGGIEYLKYNYSEEEWDAYLVEQGGELKY</sequence>
<feature type="domain" description="Solute-binding protein family 5" evidence="3">
    <location>
        <begin position="146"/>
        <end position="198"/>
    </location>
</feature>
<dbReference type="InterPro" id="IPR039424">
    <property type="entry name" value="SBP_5"/>
</dbReference>
<gene>
    <name evidence="4" type="ORF">IAD01_06250</name>
</gene>
<organism evidence="4 5">
    <name type="scientific">Candidatus Faeciplasma gallinarum</name>
    <dbReference type="NCBI Taxonomy" id="2840799"/>
    <lineage>
        <taxon>Bacteria</taxon>
        <taxon>Bacillati</taxon>
        <taxon>Bacillota</taxon>
        <taxon>Clostridia</taxon>
        <taxon>Eubacteriales</taxon>
        <taxon>Oscillospiraceae</taxon>
        <taxon>Oscillospiraceae incertae sedis</taxon>
        <taxon>Candidatus Faeciplasma</taxon>
    </lineage>
</organism>
<feature type="domain" description="Solute-binding protein family 5" evidence="3">
    <location>
        <begin position="330"/>
        <end position="725"/>
    </location>
</feature>
<reference evidence="4" key="2">
    <citation type="journal article" date="2021" name="PeerJ">
        <title>Extensive microbial diversity within the chicken gut microbiome revealed by metagenomics and culture.</title>
        <authorList>
            <person name="Gilroy R."/>
            <person name="Ravi A."/>
            <person name="Getino M."/>
            <person name="Pursley I."/>
            <person name="Horton D.L."/>
            <person name="Alikhan N.F."/>
            <person name="Baker D."/>
            <person name="Gharbi K."/>
            <person name="Hall N."/>
            <person name="Watson M."/>
            <person name="Adriaenssens E.M."/>
            <person name="Foster-Nyarko E."/>
            <person name="Jarju S."/>
            <person name="Secka A."/>
            <person name="Antonio M."/>
            <person name="Oren A."/>
            <person name="Chaudhuri R.R."/>
            <person name="La Ragione R."/>
            <person name="Hildebrand F."/>
            <person name="Pallen M.J."/>
        </authorList>
    </citation>
    <scope>NUCLEOTIDE SEQUENCE</scope>
    <source>
        <strain evidence="4">CHK157-1446</strain>
    </source>
</reference>
<evidence type="ECO:0000313" key="5">
    <source>
        <dbReference type="Proteomes" id="UP000823982"/>
    </source>
</evidence>
<dbReference type="PROSITE" id="PS51257">
    <property type="entry name" value="PROKAR_LIPOPROTEIN"/>
    <property type="match status" value="1"/>
</dbReference>
<dbReference type="Gene3D" id="3.10.105.10">
    <property type="entry name" value="Dipeptide-binding Protein, Domain 3"/>
    <property type="match status" value="1"/>
</dbReference>
<dbReference type="Gene3D" id="3.40.190.10">
    <property type="entry name" value="Periplasmic binding protein-like II"/>
    <property type="match status" value="1"/>
</dbReference>
<feature type="compositionally biased region" description="Acidic residues" evidence="1">
    <location>
        <begin position="39"/>
        <end position="52"/>
    </location>
</feature>
<feature type="region of interest" description="Disordered" evidence="1">
    <location>
        <begin position="27"/>
        <end position="52"/>
    </location>
</feature>
<accession>A0A9D1JI06</accession>
<dbReference type="SUPFAM" id="SSF53850">
    <property type="entry name" value="Periplasmic binding protein-like II"/>
    <property type="match status" value="1"/>
</dbReference>
<dbReference type="AlphaFoldDB" id="A0A9D1JI06"/>
<evidence type="ECO:0000256" key="2">
    <source>
        <dbReference type="SAM" id="SignalP"/>
    </source>
</evidence>
<dbReference type="InterPro" id="IPR000914">
    <property type="entry name" value="SBP_5_dom"/>
</dbReference>
<dbReference type="Pfam" id="PF00496">
    <property type="entry name" value="SBP_bac_5"/>
    <property type="match status" value="2"/>
</dbReference>
<dbReference type="PANTHER" id="PTHR30290:SF16">
    <property type="entry name" value="OLIGOPEPTIDE ABC TRANSPORTER, PERIPLASMIC OLIGOPEPTIDE-BINDING PROTEIN"/>
    <property type="match status" value="1"/>
</dbReference>
<keyword evidence="2" id="KW-0732">Signal</keyword>
<evidence type="ECO:0000259" key="3">
    <source>
        <dbReference type="Pfam" id="PF00496"/>
    </source>
</evidence>
<feature type="compositionally biased region" description="Low complexity" evidence="1">
    <location>
        <begin position="27"/>
        <end position="38"/>
    </location>
</feature>
<dbReference type="GO" id="GO:0015833">
    <property type="term" value="P:peptide transport"/>
    <property type="evidence" value="ECO:0007669"/>
    <property type="project" value="TreeGrafter"/>
</dbReference>
<protein>
    <recommendedName>
        <fullName evidence="3">Solute-binding protein family 5 domain-containing protein</fullName>
    </recommendedName>
</protein>
<evidence type="ECO:0000313" key="4">
    <source>
        <dbReference type="EMBL" id="HIS24987.1"/>
    </source>
</evidence>
<name>A0A9D1JI06_9FIRM</name>
<feature type="chain" id="PRO_5038844936" description="Solute-binding protein family 5 domain-containing protein" evidence="2">
    <location>
        <begin position="20"/>
        <end position="856"/>
    </location>
</feature>
<comment type="caution">
    <text evidence="4">The sequence shown here is derived from an EMBL/GenBank/DDBJ whole genome shotgun (WGS) entry which is preliminary data.</text>
</comment>
<dbReference type="PANTHER" id="PTHR30290">
    <property type="entry name" value="PERIPLASMIC BINDING COMPONENT OF ABC TRANSPORTER"/>
    <property type="match status" value="1"/>
</dbReference>
<proteinExistence type="predicted"/>
<reference evidence="4" key="1">
    <citation type="submission" date="2020-10" db="EMBL/GenBank/DDBJ databases">
        <authorList>
            <person name="Gilroy R."/>
        </authorList>
    </citation>
    <scope>NUCLEOTIDE SEQUENCE</scope>
    <source>
        <strain evidence="4">CHK157-1446</strain>
    </source>
</reference>
<dbReference type="Proteomes" id="UP000823982">
    <property type="component" value="Unassembled WGS sequence"/>
</dbReference>
<dbReference type="Gene3D" id="3.90.76.10">
    <property type="entry name" value="Dipeptide-binding Protein, Domain 1"/>
    <property type="match status" value="1"/>
</dbReference>
<evidence type="ECO:0000256" key="1">
    <source>
        <dbReference type="SAM" id="MobiDB-lite"/>
    </source>
</evidence>
<dbReference type="GO" id="GO:1904680">
    <property type="term" value="F:peptide transmembrane transporter activity"/>
    <property type="evidence" value="ECO:0007669"/>
    <property type="project" value="TreeGrafter"/>
</dbReference>
<dbReference type="EMBL" id="DVIR01000056">
    <property type="protein sequence ID" value="HIS24987.1"/>
    <property type="molecule type" value="Genomic_DNA"/>
</dbReference>